<keyword evidence="5" id="KW-1185">Reference proteome</keyword>
<feature type="domain" description="HTH tetR-type" evidence="3">
    <location>
        <begin position="13"/>
        <end position="73"/>
    </location>
</feature>
<sequence>MTSHSPIDASELTPRQRDVLSAALDLLVEGGEKGLTTAGLARAAGCSKESLYKWFGDRDGLLAAMVAYQASKVRTPAPAEAMPDEASFRRALAVFAEDLLTVLSGKVSIALNRLAIGQASGEGARLGHILMERGRRTIETRARALIELGRRLGHLEFDDVSEAYEALYGLVVGDSHVQLLLGAPVEDAAALKRRSEAAVDKFFRLYGAGRP</sequence>
<gene>
    <name evidence="4" type="ORF">HDIA_2856</name>
</gene>
<evidence type="ECO:0000313" key="5">
    <source>
        <dbReference type="Proteomes" id="UP000223606"/>
    </source>
</evidence>
<feature type="DNA-binding region" description="H-T-H motif" evidence="2">
    <location>
        <begin position="36"/>
        <end position="55"/>
    </location>
</feature>
<proteinExistence type="predicted"/>
<dbReference type="AlphaFoldDB" id="A0A2C9D7V6"/>
<dbReference type="InterPro" id="IPR039536">
    <property type="entry name" value="TetR_C_Proteobacteria"/>
</dbReference>
<dbReference type="Gene3D" id="1.10.357.10">
    <property type="entry name" value="Tetracycline Repressor, domain 2"/>
    <property type="match status" value="1"/>
</dbReference>
<dbReference type="PRINTS" id="PR00455">
    <property type="entry name" value="HTHTETR"/>
</dbReference>
<dbReference type="InterPro" id="IPR001647">
    <property type="entry name" value="HTH_TetR"/>
</dbReference>
<dbReference type="GO" id="GO:0000976">
    <property type="term" value="F:transcription cis-regulatory region binding"/>
    <property type="evidence" value="ECO:0007669"/>
    <property type="project" value="TreeGrafter"/>
</dbReference>
<dbReference type="Gene3D" id="1.10.10.60">
    <property type="entry name" value="Homeodomain-like"/>
    <property type="match status" value="1"/>
</dbReference>
<dbReference type="InterPro" id="IPR050109">
    <property type="entry name" value="HTH-type_TetR-like_transc_reg"/>
</dbReference>
<keyword evidence="1 2" id="KW-0238">DNA-binding</keyword>
<evidence type="ECO:0000313" key="4">
    <source>
        <dbReference type="EMBL" id="SON56397.1"/>
    </source>
</evidence>
<dbReference type="OrthoDB" id="5292901at2"/>
<dbReference type="InterPro" id="IPR009057">
    <property type="entry name" value="Homeodomain-like_sf"/>
</dbReference>
<dbReference type="PANTHER" id="PTHR30055:SF146">
    <property type="entry name" value="HTH-TYPE TRANSCRIPTIONAL DUAL REGULATOR CECR"/>
    <property type="match status" value="1"/>
</dbReference>
<protein>
    <submittedName>
        <fullName evidence="4">Bacterial regulatory protein, tetR family</fullName>
    </submittedName>
</protein>
<accession>A0A2C9D7V6</accession>
<dbReference type="PROSITE" id="PS50977">
    <property type="entry name" value="HTH_TETR_2"/>
    <property type="match status" value="1"/>
</dbReference>
<dbReference type="EMBL" id="LT960614">
    <property type="protein sequence ID" value="SON56397.1"/>
    <property type="molecule type" value="Genomic_DNA"/>
</dbReference>
<dbReference type="Pfam" id="PF00440">
    <property type="entry name" value="TetR_N"/>
    <property type="match status" value="1"/>
</dbReference>
<dbReference type="KEGG" id="hdi:HDIA_2856"/>
<evidence type="ECO:0000259" key="3">
    <source>
        <dbReference type="PROSITE" id="PS50977"/>
    </source>
</evidence>
<name>A0A2C9D7V6_9HYPH</name>
<dbReference type="RefSeq" id="WP_099556785.1">
    <property type="nucleotide sequence ID" value="NZ_LT960614.1"/>
</dbReference>
<dbReference type="Proteomes" id="UP000223606">
    <property type="component" value="Chromosome 1"/>
</dbReference>
<evidence type="ECO:0000256" key="2">
    <source>
        <dbReference type="PROSITE-ProRule" id="PRU00335"/>
    </source>
</evidence>
<reference evidence="5" key="1">
    <citation type="submission" date="2017-09" db="EMBL/GenBank/DDBJ databases">
        <title>Genome sequence of Nannocystis excedens DSM 71.</title>
        <authorList>
            <person name="Blom J."/>
        </authorList>
    </citation>
    <scope>NUCLEOTIDE SEQUENCE [LARGE SCALE GENOMIC DNA]</scope>
    <source>
        <strain evidence="5">type strain: E19</strain>
    </source>
</reference>
<dbReference type="PANTHER" id="PTHR30055">
    <property type="entry name" value="HTH-TYPE TRANSCRIPTIONAL REGULATOR RUTR"/>
    <property type="match status" value="1"/>
</dbReference>
<evidence type="ECO:0000256" key="1">
    <source>
        <dbReference type="ARBA" id="ARBA00023125"/>
    </source>
</evidence>
<dbReference type="Pfam" id="PF14246">
    <property type="entry name" value="TetR_C_7"/>
    <property type="match status" value="1"/>
</dbReference>
<dbReference type="SUPFAM" id="SSF46689">
    <property type="entry name" value="Homeodomain-like"/>
    <property type="match status" value="1"/>
</dbReference>
<organism evidence="4 5">
    <name type="scientific">Hartmannibacter diazotrophicus</name>
    <dbReference type="NCBI Taxonomy" id="1482074"/>
    <lineage>
        <taxon>Bacteria</taxon>
        <taxon>Pseudomonadati</taxon>
        <taxon>Pseudomonadota</taxon>
        <taxon>Alphaproteobacteria</taxon>
        <taxon>Hyphomicrobiales</taxon>
        <taxon>Pleomorphomonadaceae</taxon>
        <taxon>Hartmannibacter</taxon>
    </lineage>
</organism>
<dbReference type="GO" id="GO:0003700">
    <property type="term" value="F:DNA-binding transcription factor activity"/>
    <property type="evidence" value="ECO:0007669"/>
    <property type="project" value="TreeGrafter"/>
</dbReference>